<dbReference type="OrthoDB" id="4186939at2759"/>
<evidence type="ECO:0000256" key="1">
    <source>
        <dbReference type="SAM" id="MobiDB-lite"/>
    </source>
</evidence>
<gene>
    <name evidence="2" type="ORF">EMPG_16431</name>
</gene>
<feature type="compositionally biased region" description="Basic and acidic residues" evidence="1">
    <location>
        <begin position="58"/>
        <end position="71"/>
    </location>
</feature>
<evidence type="ECO:0000313" key="3">
    <source>
        <dbReference type="Proteomes" id="UP000053573"/>
    </source>
</evidence>
<accession>A0A0H1BAT2</accession>
<sequence>MPHKVDSYPSSTSSARDGKNVKVHNAQGFNLRRTATKGPDLQKASGGSRTQPRKPHLRREEAFRLGRRPMEIDTGGDNDGCASWRREAKRIEALFSSTKAKADEYKFITPQRTLTSPGDSAVNTYLLPPSNKSPERGGEKVRRNWQTKEETSFLRTTTTPFLTNVD</sequence>
<protein>
    <submittedName>
        <fullName evidence="2">Uncharacterized protein</fullName>
    </submittedName>
</protein>
<feature type="compositionally biased region" description="Polar residues" evidence="1">
    <location>
        <begin position="153"/>
        <end position="166"/>
    </location>
</feature>
<name>A0A0H1BAT2_9EURO</name>
<proteinExistence type="predicted"/>
<keyword evidence="3" id="KW-1185">Reference proteome</keyword>
<comment type="caution">
    <text evidence="2">The sequence shown here is derived from an EMBL/GenBank/DDBJ whole genome shotgun (WGS) entry which is preliminary data.</text>
</comment>
<evidence type="ECO:0000313" key="2">
    <source>
        <dbReference type="EMBL" id="KLJ08142.1"/>
    </source>
</evidence>
<feature type="region of interest" description="Disordered" evidence="1">
    <location>
        <begin position="114"/>
        <end position="166"/>
    </location>
</feature>
<organism evidence="2 3">
    <name type="scientific">Blastomyces silverae</name>
    <dbReference type="NCBI Taxonomy" id="2060906"/>
    <lineage>
        <taxon>Eukaryota</taxon>
        <taxon>Fungi</taxon>
        <taxon>Dikarya</taxon>
        <taxon>Ascomycota</taxon>
        <taxon>Pezizomycotina</taxon>
        <taxon>Eurotiomycetes</taxon>
        <taxon>Eurotiomycetidae</taxon>
        <taxon>Onygenales</taxon>
        <taxon>Ajellomycetaceae</taxon>
        <taxon>Blastomyces</taxon>
    </lineage>
</organism>
<dbReference type="Proteomes" id="UP000053573">
    <property type="component" value="Unassembled WGS sequence"/>
</dbReference>
<dbReference type="EMBL" id="LDEV01002659">
    <property type="protein sequence ID" value="KLJ08142.1"/>
    <property type="molecule type" value="Genomic_DNA"/>
</dbReference>
<feature type="region of interest" description="Disordered" evidence="1">
    <location>
        <begin position="1"/>
        <end position="82"/>
    </location>
</feature>
<reference evidence="3" key="1">
    <citation type="journal article" date="2015" name="PLoS Genet.">
        <title>The dynamic genome and transcriptome of the human fungal pathogen Blastomyces and close relative Emmonsia.</title>
        <authorList>
            <person name="Munoz J.F."/>
            <person name="Gauthier G.M."/>
            <person name="Desjardins C.A."/>
            <person name="Gallo J.E."/>
            <person name="Holder J."/>
            <person name="Sullivan T.D."/>
            <person name="Marty A.J."/>
            <person name="Carmen J.C."/>
            <person name="Chen Z."/>
            <person name="Ding L."/>
            <person name="Gujja S."/>
            <person name="Magrini V."/>
            <person name="Misas E."/>
            <person name="Mitreva M."/>
            <person name="Priest M."/>
            <person name="Saif S."/>
            <person name="Whiston E.A."/>
            <person name="Young S."/>
            <person name="Zeng Q."/>
            <person name="Goldman W.E."/>
            <person name="Mardis E.R."/>
            <person name="Taylor J.W."/>
            <person name="McEwen J.G."/>
            <person name="Clay O.K."/>
            <person name="Klein B.S."/>
            <person name="Cuomo C.A."/>
        </authorList>
    </citation>
    <scope>NUCLEOTIDE SEQUENCE [LARGE SCALE GENOMIC DNA]</scope>
    <source>
        <strain evidence="3">UAMH 139</strain>
    </source>
</reference>
<feature type="compositionally biased region" description="Polar residues" evidence="1">
    <location>
        <begin position="114"/>
        <end position="123"/>
    </location>
</feature>
<dbReference type="AlphaFoldDB" id="A0A0H1BAT2"/>
<feature type="compositionally biased region" description="Basic and acidic residues" evidence="1">
    <location>
        <begin position="133"/>
        <end position="152"/>
    </location>
</feature>